<reference evidence="4 5" key="1">
    <citation type="journal article" date="2017" name="Plant Biotechnol. J.">
        <title>A comprehensive draft genome sequence for lupin (Lupinus angustifolius), an emerging health food: insights into plant-microbe interactions and legume evolution.</title>
        <authorList>
            <person name="Hane J.K."/>
            <person name="Ming Y."/>
            <person name="Kamphuis L.G."/>
            <person name="Nelson M.N."/>
            <person name="Garg G."/>
            <person name="Atkins C.A."/>
            <person name="Bayer P.E."/>
            <person name="Bravo A."/>
            <person name="Bringans S."/>
            <person name="Cannon S."/>
            <person name="Edwards D."/>
            <person name="Foley R."/>
            <person name="Gao L.L."/>
            <person name="Harrison M.J."/>
            <person name="Huang W."/>
            <person name="Hurgobin B."/>
            <person name="Li S."/>
            <person name="Liu C.W."/>
            <person name="McGrath A."/>
            <person name="Morahan G."/>
            <person name="Murray J."/>
            <person name="Weller J."/>
            <person name="Jian J."/>
            <person name="Singh K.B."/>
        </authorList>
    </citation>
    <scope>NUCLEOTIDE SEQUENCE [LARGE SCALE GENOMIC DNA]</scope>
    <source>
        <strain evidence="5">cv. Tanjil</strain>
        <tissue evidence="4">Whole plant</tissue>
    </source>
</reference>
<proteinExistence type="predicted"/>
<dbReference type="STRING" id="3871.A0A1J7H9B3"/>
<dbReference type="Proteomes" id="UP000188354">
    <property type="component" value="Chromosome LG10"/>
</dbReference>
<evidence type="ECO:0000256" key="1">
    <source>
        <dbReference type="ARBA" id="ARBA00023235"/>
    </source>
</evidence>
<evidence type="ECO:0000313" key="4">
    <source>
        <dbReference type="EMBL" id="OIW03050.1"/>
    </source>
</evidence>
<evidence type="ECO:0000313" key="5">
    <source>
        <dbReference type="Proteomes" id="UP000188354"/>
    </source>
</evidence>
<keyword evidence="2" id="KW-0812">Transmembrane</keyword>
<protein>
    <recommendedName>
        <fullName evidence="3">Squalene cyclase N-terminal domain-containing protein</fullName>
    </recommendedName>
</protein>
<dbReference type="OMA" id="HWLGDYG"/>
<dbReference type="InterPro" id="IPR032697">
    <property type="entry name" value="SQ_cyclase_N"/>
</dbReference>
<feature type="transmembrane region" description="Helical" evidence="2">
    <location>
        <begin position="52"/>
        <end position="72"/>
    </location>
</feature>
<keyword evidence="5" id="KW-1185">Reference proteome</keyword>
<dbReference type="AlphaFoldDB" id="A0A1J7H9B3"/>
<sequence>MKVGGNNNVKVEKEIEDISKEVVGRTLKRALRLLSTLQSKDGFWPSDYGGPLFLLPALVIGLYVTGALNTILNIDHQREIKYYLFTHQNIDGGWRLHIEGCNTMFCTAISYVSLRLLGEDIYDRCHAKCKKIDS</sequence>
<organism evidence="4 5">
    <name type="scientific">Lupinus angustifolius</name>
    <name type="common">Narrow-leaved blue lupine</name>
    <dbReference type="NCBI Taxonomy" id="3871"/>
    <lineage>
        <taxon>Eukaryota</taxon>
        <taxon>Viridiplantae</taxon>
        <taxon>Streptophyta</taxon>
        <taxon>Embryophyta</taxon>
        <taxon>Tracheophyta</taxon>
        <taxon>Spermatophyta</taxon>
        <taxon>Magnoliopsida</taxon>
        <taxon>eudicotyledons</taxon>
        <taxon>Gunneridae</taxon>
        <taxon>Pentapetalae</taxon>
        <taxon>rosids</taxon>
        <taxon>fabids</taxon>
        <taxon>Fabales</taxon>
        <taxon>Fabaceae</taxon>
        <taxon>Papilionoideae</taxon>
        <taxon>50 kb inversion clade</taxon>
        <taxon>genistoids sensu lato</taxon>
        <taxon>core genistoids</taxon>
        <taxon>Genisteae</taxon>
        <taxon>Lupinus</taxon>
    </lineage>
</organism>
<feature type="domain" description="Squalene cyclase N-terminal" evidence="3">
    <location>
        <begin position="28"/>
        <end position="123"/>
    </location>
</feature>
<keyword evidence="2" id="KW-1133">Transmembrane helix</keyword>
<dbReference type="Gramene" id="OIW03050">
    <property type="protein sequence ID" value="OIW03050"/>
    <property type="gene ID" value="TanjilG_20978"/>
</dbReference>
<dbReference type="GO" id="GO:0016866">
    <property type="term" value="F:intramolecular transferase activity"/>
    <property type="evidence" value="ECO:0007669"/>
    <property type="project" value="InterPro"/>
</dbReference>
<keyword evidence="2" id="KW-0472">Membrane</keyword>
<name>A0A1J7H9B3_LUPAN</name>
<accession>A0A1J7H9B3</accession>
<dbReference type="InterPro" id="IPR018333">
    <property type="entry name" value="Squalene_cyclase"/>
</dbReference>
<dbReference type="SUPFAM" id="SSF81853">
    <property type="entry name" value="Family 10 polysaccharide lyase"/>
    <property type="match status" value="1"/>
</dbReference>
<dbReference type="PANTHER" id="PTHR11764:SF44">
    <property type="entry name" value="LANOSTEROL SYNTHASE"/>
    <property type="match status" value="1"/>
</dbReference>
<evidence type="ECO:0000259" key="3">
    <source>
        <dbReference type="Pfam" id="PF13249"/>
    </source>
</evidence>
<dbReference type="Gene3D" id="1.50.10.20">
    <property type="match status" value="1"/>
</dbReference>
<dbReference type="EMBL" id="CM007370">
    <property type="protein sequence ID" value="OIW03050.1"/>
    <property type="molecule type" value="Genomic_DNA"/>
</dbReference>
<dbReference type="Pfam" id="PF13249">
    <property type="entry name" value="SQHop_cyclase_N"/>
    <property type="match status" value="1"/>
</dbReference>
<dbReference type="GO" id="GO:0005811">
    <property type="term" value="C:lipid droplet"/>
    <property type="evidence" value="ECO:0007669"/>
    <property type="project" value="InterPro"/>
</dbReference>
<dbReference type="PANTHER" id="PTHR11764">
    <property type="entry name" value="TERPENE CYCLASE/MUTASE FAMILY MEMBER"/>
    <property type="match status" value="1"/>
</dbReference>
<keyword evidence="1" id="KW-0413">Isomerase</keyword>
<gene>
    <name evidence="4" type="ORF">TanjilG_20978</name>
</gene>
<dbReference type="GO" id="GO:0016104">
    <property type="term" value="P:triterpenoid biosynthetic process"/>
    <property type="evidence" value="ECO:0007669"/>
    <property type="project" value="InterPro"/>
</dbReference>
<evidence type="ECO:0000256" key="2">
    <source>
        <dbReference type="SAM" id="Phobius"/>
    </source>
</evidence>